<dbReference type="GO" id="GO:0004674">
    <property type="term" value="F:protein serine/threonine kinase activity"/>
    <property type="evidence" value="ECO:0007669"/>
    <property type="project" value="UniProtKB-KW"/>
</dbReference>
<feature type="transmembrane region" description="Helical" evidence="1">
    <location>
        <begin position="337"/>
        <end position="358"/>
    </location>
</feature>
<organism evidence="3 4">
    <name type="scientific">Eubacterium album</name>
    <dbReference type="NCBI Taxonomy" id="2978477"/>
    <lineage>
        <taxon>Bacteria</taxon>
        <taxon>Bacillati</taxon>
        <taxon>Bacillota</taxon>
        <taxon>Clostridia</taxon>
        <taxon>Eubacteriales</taxon>
        <taxon>Eubacteriaceae</taxon>
        <taxon>Eubacterium</taxon>
    </lineage>
</organism>
<dbReference type="SUPFAM" id="SSF56112">
    <property type="entry name" value="Protein kinase-like (PK-like)"/>
    <property type="match status" value="1"/>
</dbReference>
<accession>A0ABT2M2L1</accession>
<keyword evidence="1" id="KW-0812">Transmembrane</keyword>
<keyword evidence="3" id="KW-0723">Serine/threonine-protein kinase</keyword>
<keyword evidence="1" id="KW-1133">Transmembrane helix</keyword>
<dbReference type="PROSITE" id="PS50011">
    <property type="entry name" value="PROTEIN_KINASE_DOM"/>
    <property type="match status" value="1"/>
</dbReference>
<dbReference type="Gene3D" id="1.10.510.10">
    <property type="entry name" value="Transferase(Phosphotransferase) domain 1"/>
    <property type="match status" value="1"/>
</dbReference>
<dbReference type="SMART" id="SM00220">
    <property type="entry name" value="S_TKc"/>
    <property type="match status" value="1"/>
</dbReference>
<dbReference type="RefSeq" id="WP_260979041.1">
    <property type="nucleotide sequence ID" value="NZ_JAODBU010000012.1"/>
</dbReference>
<dbReference type="PANTHER" id="PTHR44167">
    <property type="entry name" value="OVARIAN-SPECIFIC SERINE/THREONINE-PROTEIN KINASE LOK-RELATED"/>
    <property type="match status" value="1"/>
</dbReference>
<dbReference type="CDD" id="cd14014">
    <property type="entry name" value="STKc_PknB_like"/>
    <property type="match status" value="1"/>
</dbReference>
<feature type="transmembrane region" description="Helical" evidence="1">
    <location>
        <begin position="298"/>
        <end position="316"/>
    </location>
</feature>
<proteinExistence type="predicted"/>
<evidence type="ECO:0000259" key="2">
    <source>
        <dbReference type="PROSITE" id="PS50011"/>
    </source>
</evidence>
<comment type="caution">
    <text evidence="3">The sequence shown here is derived from an EMBL/GenBank/DDBJ whole genome shotgun (WGS) entry which is preliminary data.</text>
</comment>
<keyword evidence="4" id="KW-1185">Reference proteome</keyword>
<evidence type="ECO:0000313" key="3">
    <source>
        <dbReference type="EMBL" id="MCT7399765.1"/>
    </source>
</evidence>
<dbReference type="Proteomes" id="UP001431199">
    <property type="component" value="Unassembled WGS sequence"/>
</dbReference>
<reference evidence="3" key="1">
    <citation type="submission" date="2022-09" db="EMBL/GenBank/DDBJ databases">
        <title>Eubacterium sp. LFL-14 isolated from human feces.</title>
        <authorList>
            <person name="Liu F."/>
        </authorList>
    </citation>
    <scope>NUCLEOTIDE SEQUENCE</scope>
    <source>
        <strain evidence="3">LFL-14</strain>
    </source>
</reference>
<keyword evidence="1" id="KW-0472">Membrane</keyword>
<evidence type="ECO:0000256" key="1">
    <source>
        <dbReference type="SAM" id="Phobius"/>
    </source>
</evidence>
<feature type="domain" description="Protein kinase" evidence="2">
    <location>
        <begin position="1"/>
        <end position="254"/>
    </location>
</feature>
<name>A0ABT2M2L1_9FIRM</name>
<sequence length="359" mass="41321">MTNREKYILSIYEELSDMGKHENVKLVKNTVNDGIYIKKTLKNYNIEIYKILKNRQIKGIPKVYEIIEDEKELIIIEEYIHGQTLDKKYNKTDVETVKKIMEQLCNILKQLHNMNPPIIHRDIKPTNIMVSNDDVVYLVDFNISREYDENQSVDTVIMGTQGYASPEQCGFAQTDCRSDIYSIGMLMKNILMVDEYPDKETKSLKRIIDKCTSIDPEKRYKNIEKLEQALNNKLGERISFQCNETDEKIKQSFLPPGFRSGKIANMLIALAGYASMISLAMAMESSSSNPVVKTKEDIVFKIIMLITELVTVAIYFNWRGIRDGLPIVKEKNMLIRLIGFAIYPVTILVLLIVVALIII</sequence>
<feature type="transmembrane region" description="Helical" evidence="1">
    <location>
        <begin position="263"/>
        <end position="283"/>
    </location>
</feature>
<gene>
    <name evidence="3" type="ORF">N5B56_11850</name>
</gene>
<dbReference type="PANTHER" id="PTHR44167:SF24">
    <property type="entry name" value="SERINE_THREONINE-PROTEIN KINASE CHK2"/>
    <property type="match status" value="1"/>
</dbReference>
<dbReference type="InterPro" id="IPR008271">
    <property type="entry name" value="Ser/Thr_kinase_AS"/>
</dbReference>
<dbReference type="PROSITE" id="PS00108">
    <property type="entry name" value="PROTEIN_KINASE_ST"/>
    <property type="match status" value="1"/>
</dbReference>
<protein>
    <submittedName>
        <fullName evidence="3">Serine/threonine protein kinase</fullName>
    </submittedName>
</protein>
<dbReference type="InterPro" id="IPR011009">
    <property type="entry name" value="Kinase-like_dom_sf"/>
</dbReference>
<keyword evidence="3" id="KW-0808">Transferase</keyword>
<keyword evidence="3" id="KW-0418">Kinase</keyword>
<dbReference type="EMBL" id="JAODBU010000012">
    <property type="protein sequence ID" value="MCT7399765.1"/>
    <property type="molecule type" value="Genomic_DNA"/>
</dbReference>
<dbReference type="Pfam" id="PF00069">
    <property type="entry name" value="Pkinase"/>
    <property type="match status" value="1"/>
</dbReference>
<dbReference type="InterPro" id="IPR000719">
    <property type="entry name" value="Prot_kinase_dom"/>
</dbReference>
<evidence type="ECO:0000313" key="4">
    <source>
        <dbReference type="Proteomes" id="UP001431199"/>
    </source>
</evidence>